<dbReference type="PROSITE" id="PS00086">
    <property type="entry name" value="CYTOCHROME_P450"/>
    <property type="match status" value="1"/>
</dbReference>
<keyword evidence="4 7" id="KW-0560">Oxidoreductase</keyword>
<dbReference type="InterPro" id="IPR001128">
    <property type="entry name" value="Cyt_P450"/>
</dbReference>
<evidence type="ECO:0000256" key="6">
    <source>
        <dbReference type="ARBA" id="ARBA00023033"/>
    </source>
</evidence>
<keyword evidence="2 7" id="KW-0349">Heme</keyword>
<evidence type="ECO:0000313" key="9">
    <source>
        <dbReference type="Proteomes" id="UP000772618"/>
    </source>
</evidence>
<dbReference type="EMBL" id="JAHESD010000004">
    <property type="protein sequence ID" value="MBT1702183.1"/>
    <property type="molecule type" value="Genomic_DNA"/>
</dbReference>
<name>A0ABS5VL53_9BACT</name>
<dbReference type="RefSeq" id="WP_254151946.1">
    <property type="nucleotide sequence ID" value="NZ_JAHESD010000004.1"/>
</dbReference>
<sequence length="440" mass="51116">MNNTILPPGYNVFQSIGRTLKQIKDPIGTMEESMRIYNGTYTVNLGLKRLIATQNPGFIEHVLRVNQRNYFKSEMLTEHLGRFLGKGLLTSNGDYWLRQRRLIQPGFHIDRLKDLYLIMKRTIDEFLSKMQTGLNVDVYPLMHSLAFELVINTLFNVTIPGQVRKQLSTFITETQGFVMKDIRQPHKSWWFRLNGELKKNLIYAQEVRTIIKNMIDQRMAAGRQFNDLLDMLLDARYEDSGLGMQEEQIIDEILVLLIAGHETTANALSFTLYLLANHQHELERLRETTKNVGFHESIKNANILAAINESMRLYPPAWISDRVAVDDDVYDQFKIPKDTIIAVFYYGLHRDPRYWNNPLEFKPGRFLNAATEKDKIRAFYPFGSGPRLCIGNNFALAEMTLFLHSFIHMFDIWATGQTPQLKPLVTLRPDRVLLKIKSRE</sequence>
<dbReference type="InterPro" id="IPR017972">
    <property type="entry name" value="Cyt_P450_CS"/>
</dbReference>
<comment type="similarity">
    <text evidence="1 7">Belongs to the cytochrome P450 family.</text>
</comment>
<dbReference type="SUPFAM" id="SSF48264">
    <property type="entry name" value="Cytochrome P450"/>
    <property type="match status" value="1"/>
</dbReference>
<reference evidence="8 9" key="1">
    <citation type="submission" date="2021-05" db="EMBL/GenBank/DDBJ databases">
        <title>A Polyphasic approach of four new species of the genus Ohtaekwangia: Ohtaekwangia histidinii sp. nov., Ohtaekwangia cretensis sp. nov., Ohtaekwangia indiensis sp. nov., Ohtaekwangia reichenbachii sp. nov. from diverse environment.</title>
        <authorList>
            <person name="Octaviana S."/>
        </authorList>
    </citation>
    <scope>NUCLEOTIDE SEQUENCE [LARGE SCALE GENOMIC DNA]</scope>
    <source>
        <strain evidence="8 9">PWU20</strain>
    </source>
</reference>
<dbReference type="Pfam" id="PF00067">
    <property type="entry name" value="p450"/>
    <property type="match status" value="1"/>
</dbReference>
<dbReference type="InterPro" id="IPR036396">
    <property type="entry name" value="Cyt_P450_sf"/>
</dbReference>
<dbReference type="Gene3D" id="1.10.630.10">
    <property type="entry name" value="Cytochrome P450"/>
    <property type="match status" value="1"/>
</dbReference>
<dbReference type="InterPro" id="IPR002401">
    <property type="entry name" value="Cyt_P450_E_grp-I"/>
</dbReference>
<keyword evidence="9" id="KW-1185">Reference proteome</keyword>
<protein>
    <submittedName>
        <fullName evidence="8">Cytochrome P450</fullName>
    </submittedName>
</protein>
<organism evidence="8 9">
    <name type="scientific">Chryseosolibacter indicus</name>
    <dbReference type="NCBI Taxonomy" id="2782351"/>
    <lineage>
        <taxon>Bacteria</taxon>
        <taxon>Pseudomonadati</taxon>
        <taxon>Bacteroidota</taxon>
        <taxon>Cytophagia</taxon>
        <taxon>Cytophagales</taxon>
        <taxon>Chryseotaleaceae</taxon>
        <taxon>Chryseosolibacter</taxon>
    </lineage>
</organism>
<evidence type="ECO:0000256" key="3">
    <source>
        <dbReference type="ARBA" id="ARBA00022723"/>
    </source>
</evidence>
<evidence type="ECO:0000313" key="8">
    <source>
        <dbReference type="EMBL" id="MBT1702183.1"/>
    </source>
</evidence>
<evidence type="ECO:0000256" key="5">
    <source>
        <dbReference type="ARBA" id="ARBA00023004"/>
    </source>
</evidence>
<proteinExistence type="inferred from homology"/>
<evidence type="ECO:0000256" key="7">
    <source>
        <dbReference type="RuleBase" id="RU000461"/>
    </source>
</evidence>
<dbReference type="PRINTS" id="PR00385">
    <property type="entry name" value="P450"/>
</dbReference>
<keyword evidence="5 7" id="KW-0408">Iron</keyword>
<keyword evidence="6 7" id="KW-0503">Monooxygenase</keyword>
<accession>A0ABS5VL53</accession>
<dbReference type="InterPro" id="IPR050196">
    <property type="entry name" value="Cytochrome_P450_Monoox"/>
</dbReference>
<dbReference type="Proteomes" id="UP000772618">
    <property type="component" value="Unassembled WGS sequence"/>
</dbReference>
<evidence type="ECO:0000256" key="2">
    <source>
        <dbReference type="ARBA" id="ARBA00022617"/>
    </source>
</evidence>
<dbReference type="PRINTS" id="PR00463">
    <property type="entry name" value="EP450I"/>
</dbReference>
<evidence type="ECO:0000256" key="4">
    <source>
        <dbReference type="ARBA" id="ARBA00023002"/>
    </source>
</evidence>
<gene>
    <name evidence="8" type="ORF">KK060_02775</name>
</gene>
<keyword evidence="3 7" id="KW-0479">Metal-binding</keyword>
<evidence type="ECO:0000256" key="1">
    <source>
        <dbReference type="ARBA" id="ARBA00010617"/>
    </source>
</evidence>
<dbReference type="PANTHER" id="PTHR24291">
    <property type="entry name" value="CYTOCHROME P450 FAMILY 4"/>
    <property type="match status" value="1"/>
</dbReference>
<dbReference type="PANTHER" id="PTHR24291:SF50">
    <property type="entry name" value="BIFUNCTIONAL ALBAFLAVENONE MONOOXYGENASE_TERPENE SYNTHASE"/>
    <property type="match status" value="1"/>
</dbReference>
<comment type="caution">
    <text evidence="8">The sequence shown here is derived from an EMBL/GenBank/DDBJ whole genome shotgun (WGS) entry which is preliminary data.</text>
</comment>